<evidence type="ECO:0000256" key="5">
    <source>
        <dbReference type="ARBA" id="ARBA00023145"/>
    </source>
</evidence>
<feature type="chain" id="PRO_5043405376" evidence="7">
    <location>
        <begin position="23"/>
        <end position="546"/>
    </location>
</feature>
<evidence type="ECO:0000256" key="3">
    <source>
        <dbReference type="ARBA" id="ARBA00022801"/>
    </source>
</evidence>
<dbReference type="InterPro" id="IPR013201">
    <property type="entry name" value="Prot_inhib_I29"/>
</dbReference>
<keyword evidence="5" id="KW-0865">Zymogen</keyword>
<gene>
    <name evidence="10" type="ORF">PoB_000255800</name>
</gene>
<keyword evidence="3" id="KW-0378">Hydrolase</keyword>
<dbReference type="AlphaFoldDB" id="A0AAV3Y089"/>
<dbReference type="GO" id="GO:0008234">
    <property type="term" value="F:cysteine-type peptidase activity"/>
    <property type="evidence" value="ECO:0007669"/>
    <property type="project" value="UniProtKB-KW"/>
</dbReference>
<dbReference type="Pfam" id="PF08246">
    <property type="entry name" value="Inhibitor_I29"/>
    <property type="match status" value="1"/>
</dbReference>
<evidence type="ECO:0000256" key="1">
    <source>
        <dbReference type="ARBA" id="ARBA00008455"/>
    </source>
</evidence>
<proteinExistence type="inferred from homology"/>
<feature type="signal peptide" evidence="7">
    <location>
        <begin position="1"/>
        <end position="22"/>
    </location>
</feature>
<dbReference type="InterPro" id="IPR025660">
    <property type="entry name" value="Pept_his_AS"/>
</dbReference>
<name>A0AAV3Y089_9GAST</name>
<dbReference type="Gene3D" id="3.90.70.10">
    <property type="entry name" value="Cysteine proteinases"/>
    <property type="match status" value="1"/>
</dbReference>
<dbReference type="FunFam" id="3.90.70.10:FF:000087">
    <property type="entry name" value="Counting factor associated protein D"/>
    <property type="match status" value="1"/>
</dbReference>
<feature type="domain" description="Peptidase C1A papain C-terminal" evidence="8">
    <location>
        <begin position="327"/>
        <end position="544"/>
    </location>
</feature>
<dbReference type="PROSITE" id="PS00639">
    <property type="entry name" value="THIOL_PROTEASE_HIS"/>
    <property type="match status" value="1"/>
</dbReference>
<dbReference type="SUPFAM" id="SSF54001">
    <property type="entry name" value="Cysteine proteinases"/>
    <property type="match status" value="1"/>
</dbReference>
<dbReference type="InterPro" id="IPR013128">
    <property type="entry name" value="Peptidase_C1A"/>
</dbReference>
<evidence type="ECO:0000259" key="8">
    <source>
        <dbReference type="SMART" id="SM00645"/>
    </source>
</evidence>
<dbReference type="PRINTS" id="PR00705">
    <property type="entry name" value="PAPAIN"/>
</dbReference>
<dbReference type="PROSITE" id="PS00139">
    <property type="entry name" value="THIOL_PROTEASE_CYS"/>
    <property type="match status" value="1"/>
</dbReference>
<evidence type="ECO:0000256" key="6">
    <source>
        <dbReference type="ARBA" id="ARBA00023157"/>
    </source>
</evidence>
<keyword evidence="11" id="KW-1185">Reference proteome</keyword>
<evidence type="ECO:0000256" key="7">
    <source>
        <dbReference type="SAM" id="SignalP"/>
    </source>
</evidence>
<dbReference type="InterPro" id="IPR000668">
    <property type="entry name" value="Peptidase_C1A_C"/>
</dbReference>
<keyword evidence="2" id="KW-0645">Protease</keyword>
<dbReference type="Proteomes" id="UP000735302">
    <property type="component" value="Unassembled WGS sequence"/>
</dbReference>
<dbReference type="InterPro" id="IPR038765">
    <property type="entry name" value="Papain-like_cys_pep_sf"/>
</dbReference>
<keyword evidence="4" id="KW-0788">Thiol protease</keyword>
<dbReference type="PROSITE" id="PS00640">
    <property type="entry name" value="THIOL_PROTEASE_ASN"/>
    <property type="match status" value="1"/>
</dbReference>
<dbReference type="Pfam" id="PF00112">
    <property type="entry name" value="Peptidase_C1"/>
    <property type="match status" value="1"/>
</dbReference>
<feature type="domain" description="Cathepsin propeptide inhibitor" evidence="9">
    <location>
        <begin position="244"/>
        <end position="299"/>
    </location>
</feature>
<evidence type="ECO:0000313" key="10">
    <source>
        <dbReference type="EMBL" id="GFN76052.1"/>
    </source>
</evidence>
<dbReference type="EMBL" id="BLXT01000334">
    <property type="protein sequence ID" value="GFN76052.1"/>
    <property type="molecule type" value="Genomic_DNA"/>
</dbReference>
<organism evidence="10 11">
    <name type="scientific">Plakobranchus ocellatus</name>
    <dbReference type="NCBI Taxonomy" id="259542"/>
    <lineage>
        <taxon>Eukaryota</taxon>
        <taxon>Metazoa</taxon>
        <taxon>Spiralia</taxon>
        <taxon>Lophotrochozoa</taxon>
        <taxon>Mollusca</taxon>
        <taxon>Gastropoda</taxon>
        <taxon>Heterobranchia</taxon>
        <taxon>Euthyneura</taxon>
        <taxon>Panpulmonata</taxon>
        <taxon>Sacoglossa</taxon>
        <taxon>Placobranchoidea</taxon>
        <taxon>Plakobranchidae</taxon>
        <taxon>Plakobranchus</taxon>
    </lineage>
</organism>
<dbReference type="SMART" id="SM00645">
    <property type="entry name" value="Pept_C1"/>
    <property type="match status" value="1"/>
</dbReference>
<dbReference type="SMART" id="SM00848">
    <property type="entry name" value="Inhibitor_I29"/>
    <property type="match status" value="1"/>
</dbReference>
<dbReference type="InterPro" id="IPR000169">
    <property type="entry name" value="Pept_cys_AS"/>
</dbReference>
<evidence type="ECO:0000313" key="11">
    <source>
        <dbReference type="Proteomes" id="UP000735302"/>
    </source>
</evidence>
<protein>
    <submittedName>
        <fullName evidence="10">Counting factor associated protein d</fullName>
    </submittedName>
</protein>
<accession>A0AAV3Y089</accession>
<reference evidence="10 11" key="1">
    <citation type="journal article" date="2021" name="Elife">
        <title>Chloroplast acquisition without the gene transfer in kleptoplastic sea slugs, Plakobranchus ocellatus.</title>
        <authorList>
            <person name="Maeda T."/>
            <person name="Takahashi S."/>
            <person name="Yoshida T."/>
            <person name="Shimamura S."/>
            <person name="Takaki Y."/>
            <person name="Nagai Y."/>
            <person name="Toyoda A."/>
            <person name="Suzuki Y."/>
            <person name="Arimoto A."/>
            <person name="Ishii H."/>
            <person name="Satoh N."/>
            <person name="Nishiyama T."/>
            <person name="Hasebe M."/>
            <person name="Maruyama T."/>
            <person name="Minagawa J."/>
            <person name="Obokata J."/>
            <person name="Shigenobu S."/>
        </authorList>
    </citation>
    <scope>NUCLEOTIDE SEQUENCE [LARGE SCALE GENOMIC DNA]</scope>
</reference>
<keyword evidence="6" id="KW-1015">Disulfide bond</keyword>
<sequence>MAKASRTVSLLCLCYLVCLALCLDPPQYTKSYRATGSIRLPYAEIVEPFTAYYDNVNNRSRIDYYNGVQKTIQLGPSKSAAFGVGYLVVPISTQTVMNKYTCFQSNGSKGSPIEMTTIIPDLTKFKFVGTKVFGSELANTFQLITTEGKKVNTYTFWSSTADDRPLRYEMMGYDSLLGSHYDKYFVDYDSWVSPAVFTAEDFAVPGGMPCGDFPGPGQSSIHAVEFEPIKEFVHHYSAHVDEGFKTFKDVHNKKYKSHEDEPRKHVFRQNLRYINSKNRAGLSYKLAVNHLSAHSSDEIRVMRGFRYSARDHGGKAFPKHLLTTVDAPDQWDWRLMGAVTPVKDQAICGSCWSFGTTGTIEGANFLKTGQLVRLSQQELVDCSWGFGNNGCDGGEDFRAYKYLLANGGLSTEELYKPYEAIDSVCLKNKVKNVVQISNYTLLPQGDQNALKIALYEKGPISVAIDAAHKSFVFYSNGVYYEPECKSGPDDLDHAVLAVGYGVMNGQSYWLVKNSWSTYWGNSGYVLMSQKDNNCGVATAASFVEIK</sequence>
<dbReference type="GO" id="GO:0006508">
    <property type="term" value="P:proteolysis"/>
    <property type="evidence" value="ECO:0007669"/>
    <property type="project" value="UniProtKB-KW"/>
</dbReference>
<dbReference type="InterPro" id="IPR025661">
    <property type="entry name" value="Pept_asp_AS"/>
</dbReference>
<evidence type="ECO:0000256" key="2">
    <source>
        <dbReference type="ARBA" id="ARBA00022670"/>
    </source>
</evidence>
<dbReference type="CDD" id="cd02248">
    <property type="entry name" value="Peptidase_C1A"/>
    <property type="match status" value="1"/>
</dbReference>
<dbReference type="InterPro" id="IPR039417">
    <property type="entry name" value="Peptidase_C1A_papain-like"/>
</dbReference>
<comment type="similarity">
    <text evidence="1">Belongs to the peptidase C1 family.</text>
</comment>
<dbReference type="PANTHER" id="PTHR12411">
    <property type="entry name" value="CYSTEINE PROTEASE FAMILY C1-RELATED"/>
    <property type="match status" value="1"/>
</dbReference>
<keyword evidence="7" id="KW-0732">Signal</keyword>
<evidence type="ECO:0000259" key="9">
    <source>
        <dbReference type="SMART" id="SM00848"/>
    </source>
</evidence>
<evidence type="ECO:0000256" key="4">
    <source>
        <dbReference type="ARBA" id="ARBA00022807"/>
    </source>
</evidence>
<comment type="caution">
    <text evidence="10">The sequence shown here is derived from an EMBL/GenBank/DDBJ whole genome shotgun (WGS) entry which is preliminary data.</text>
</comment>